<feature type="domain" description="Carrier" evidence="4">
    <location>
        <begin position="483"/>
        <end position="558"/>
    </location>
</feature>
<sequence>MTAGVTERAVSAIEDVLALAPLQEGLLFHALYDRSSADVYNAQLVLHLDGPLDAELLRRSMDALLERHPNLRAGFRQRRNGQPIQVVQRGVRMPWSELDLTGLGEAERDGRLADAFAAELAERFDLTRPPMLRCLLVRLDATHHRLAVTNHHIVVDGWSTPLLIGELFAVYGADGDASGLPPITPYRDYLGWLARQDRTGAEARWSRYLDGLAGPTVVAPDGTAETGDGHGSVPPATVNTELPEAATEALVGFGRTHGLTLNTLAQGAWALTLAQLTGSADVVFGATVSGRPPQLPGVETMVGLFINAIPVRARLAGTVAEALELLQAGQSELLDDQYLRLADMQRLAGLTGTGELFDTMTVFENFPMDASGGALTARGLRLVHFDGKDGAHYPLRLVTGLVRDRFHVRLDYRPDLFAPEHASAVAELFTDSLRAVVEAPGEPVAALLARPERVALAGRVPVGSAPAGPASDAPVRAPFRAPQGAEEVLCGLVAEILPGAADDPIGADDDFFARGGNSLSAIQFLNKVHAAFGVRLPIRTLFEAPTMAQLVRHLGAGAVAGPAVGSLPRPERAPLSFGQRRLWFMHQFEGPSATYNVPLSLHLSGPLDRAALAAALADLADRHESLRTVLVADGGTPVQVVLADARPELEVREVDPADPAALPAALRAAAGHHFDLAREIPVRTVLFRLGPDEHVLLLLLHHAACDGWSLAPLMRDFAVAYAARTAGNSPLWTPLPVRYADYAVWQQALLAGADDPDSPAGKQVEYWRQALAGSPELLQLPTDRPRPATPSYSGGRVAVTIDPQVHAALAELAKSSGATVFMVFHAILAGLLTRLGAGTDVPVGAAVAGRTDASLDGLVGFFVNTLVLRADTSGDPSFRELLARVREVDLAAFVHQDIPFERLVEVLNPARSLAHHPLFQVMLTMQNTTAATLELAGLRVDPYRFDAGTSRIDLSFVVGESRAADGTPRGLECILEYAADLFDRETAQAIADRLVRLASAVAADPDAALGAADVLAPGERRELLAAGTSGDAPVAEATWAELFQTQVCRTPDAPAVDSDGAVLTFAELDARAERLARTLVARGAGPERVVAVRLPASVELVVALLAVQKAGGAYLPVDPDLPADRLAAMLDGVACVVDASTAVDGSLPIVEGSVPLPTANPASPAYVIYTSGSTGVPKGVVVTHAGLAALAAHQRERYGLGPGDRVLQFVSPSFDVSIVELCQALLSGACLVIPPARPVGDELAQALAELRITHAHIPPAVLRGVPATDLPELRVLISGGESATPELIARWAPGRMFVHAYGPTEATVDVTVHDCRPDAGPGPVPIGRPVAATRVYVLDGGLRLAPRGVVGELYIAGPGVARGYLGRPGATAERFVADPFGEPGGRMYRTGDLARWRADGELEFAGRADDQVKVRGFRIEPGEIETVLCRHEGVARAAVVVREDRPGDRRLVGYVVADEDGTVEPAALRTRLAAALPEYMVPAAIVVVDSLPVTRNAKLDLAALPVPDYGSAPAGRPPASPREELLCRLFGEVLGVEVGVDDHFFALGGHSLLAARLVSLVREVLGVSLTVRAVFEAPTPARLEELLASGRRSVDVMDVVLPLRPDGDRYPLFCVHPVGGTSWRYSSLLRAFDASYPIVGLQSRGLEGGPLASTMDEMVAEYAARIRELQPSGPRHLLGWSLGGNIAQALAARLRAEGEEVELLVLLDAYPVPPEWRHDVEPDALLPQMYRQYAQLYGEPEELPDDPARLRAAVVEYLGRGENELRYFDHAQRDRVLDVMLNNIRLVNTSPPSVFDGDVLLVRATEEGGDRQDPQAWSPYTGGRLEVTGIECRHVRMLDPEPAAALARIVENRIAVRKEVTP</sequence>
<dbReference type="PANTHER" id="PTHR45527:SF1">
    <property type="entry name" value="FATTY ACID SYNTHASE"/>
    <property type="match status" value="1"/>
</dbReference>
<evidence type="ECO:0000259" key="4">
    <source>
        <dbReference type="PROSITE" id="PS50075"/>
    </source>
</evidence>
<dbReference type="Gene3D" id="3.30.300.30">
    <property type="match status" value="1"/>
</dbReference>
<dbReference type="Pfam" id="PF00550">
    <property type="entry name" value="PP-binding"/>
    <property type="match status" value="2"/>
</dbReference>
<evidence type="ECO:0000313" key="6">
    <source>
        <dbReference type="Proteomes" id="UP000646749"/>
    </source>
</evidence>
<dbReference type="InterPro" id="IPR000873">
    <property type="entry name" value="AMP-dep_synth/lig_dom"/>
</dbReference>
<organism evidence="5 6">
    <name type="scientific">Plantactinospora endophytica</name>
    <dbReference type="NCBI Taxonomy" id="673535"/>
    <lineage>
        <taxon>Bacteria</taxon>
        <taxon>Bacillati</taxon>
        <taxon>Actinomycetota</taxon>
        <taxon>Actinomycetes</taxon>
        <taxon>Micromonosporales</taxon>
        <taxon>Micromonosporaceae</taxon>
        <taxon>Plantactinospora</taxon>
    </lineage>
</organism>
<evidence type="ECO:0000256" key="1">
    <source>
        <dbReference type="ARBA" id="ARBA00001957"/>
    </source>
</evidence>
<proteinExistence type="predicted"/>
<dbReference type="Pfam" id="PF00501">
    <property type="entry name" value="AMP-binding"/>
    <property type="match status" value="1"/>
</dbReference>
<name>A0ABQ4EC27_9ACTN</name>
<dbReference type="InterPro" id="IPR020802">
    <property type="entry name" value="TesA-like"/>
</dbReference>
<dbReference type="PROSITE" id="PS00455">
    <property type="entry name" value="AMP_BINDING"/>
    <property type="match status" value="1"/>
</dbReference>
<dbReference type="CDD" id="cd19543">
    <property type="entry name" value="DCL_NRPS"/>
    <property type="match status" value="1"/>
</dbReference>
<dbReference type="InterPro" id="IPR023213">
    <property type="entry name" value="CAT-like_dom_sf"/>
</dbReference>
<dbReference type="InterPro" id="IPR042099">
    <property type="entry name" value="ANL_N_sf"/>
</dbReference>
<dbReference type="InterPro" id="IPR001242">
    <property type="entry name" value="Condensation_dom"/>
</dbReference>
<dbReference type="SUPFAM" id="SSF56801">
    <property type="entry name" value="Acetyl-CoA synthetase-like"/>
    <property type="match status" value="1"/>
</dbReference>
<dbReference type="SUPFAM" id="SSF47336">
    <property type="entry name" value="ACP-like"/>
    <property type="match status" value="2"/>
</dbReference>
<comment type="caution">
    <text evidence="5">The sequence shown here is derived from an EMBL/GenBank/DDBJ whole genome shotgun (WGS) entry which is preliminary data.</text>
</comment>
<dbReference type="SUPFAM" id="SSF52777">
    <property type="entry name" value="CoA-dependent acyltransferases"/>
    <property type="match status" value="4"/>
</dbReference>
<dbReference type="NCBIfam" id="TIGR01733">
    <property type="entry name" value="AA-adenyl-dom"/>
    <property type="match status" value="1"/>
</dbReference>
<dbReference type="InterPro" id="IPR010071">
    <property type="entry name" value="AA_adenyl_dom"/>
</dbReference>
<feature type="domain" description="Carrier" evidence="4">
    <location>
        <begin position="1517"/>
        <end position="1591"/>
    </location>
</feature>
<dbReference type="RefSeq" id="WP_203870633.1">
    <property type="nucleotide sequence ID" value="NZ_BONW01000042.1"/>
</dbReference>
<dbReference type="InterPro" id="IPR029058">
    <property type="entry name" value="AB_hydrolase_fold"/>
</dbReference>
<keyword evidence="6" id="KW-1185">Reference proteome</keyword>
<dbReference type="InterPro" id="IPR020845">
    <property type="entry name" value="AMP-binding_CS"/>
</dbReference>
<dbReference type="PANTHER" id="PTHR45527">
    <property type="entry name" value="NONRIBOSOMAL PEPTIDE SYNTHETASE"/>
    <property type="match status" value="1"/>
</dbReference>
<dbReference type="Pfam" id="PF00668">
    <property type="entry name" value="Condensation"/>
    <property type="match status" value="2"/>
</dbReference>
<gene>
    <name evidence="5" type="ORF">Pen02_72240</name>
</gene>
<dbReference type="InterPro" id="IPR006162">
    <property type="entry name" value="Ppantetheine_attach_site"/>
</dbReference>
<dbReference type="SMART" id="SM00824">
    <property type="entry name" value="PKS_TE"/>
    <property type="match status" value="1"/>
</dbReference>
<protein>
    <recommendedName>
        <fullName evidence="4">Carrier domain-containing protein</fullName>
    </recommendedName>
</protein>
<dbReference type="InterPro" id="IPR036736">
    <property type="entry name" value="ACP-like_sf"/>
</dbReference>
<dbReference type="SUPFAM" id="SSF53474">
    <property type="entry name" value="alpha/beta-Hydrolases"/>
    <property type="match status" value="1"/>
</dbReference>
<dbReference type="PROSITE" id="PS50075">
    <property type="entry name" value="CARRIER"/>
    <property type="match status" value="2"/>
</dbReference>
<dbReference type="InterPro" id="IPR009081">
    <property type="entry name" value="PP-bd_ACP"/>
</dbReference>
<reference evidence="5 6" key="1">
    <citation type="submission" date="2021-01" db="EMBL/GenBank/DDBJ databases">
        <title>Whole genome shotgun sequence of Plantactinospora endophytica NBRC 110450.</title>
        <authorList>
            <person name="Komaki H."/>
            <person name="Tamura T."/>
        </authorList>
    </citation>
    <scope>NUCLEOTIDE SEQUENCE [LARGE SCALE GENOMIC DNA]</scope>
    <source>
        <strain evidence="5 6">NBRC 110450</strain>
    </source>
</reference>
<dbReference type="Pfam" id="PF00975">
    <property type="entry name" value="Thioesterase"/>
    <property type="match status" value="1"/>
</dbReference>
<dbReference type="InterPro" id="IPR001031">
    <property type="entry name" value="Thioesterase"/>
</dbReference>
<dbReference type="Gene3D" id="1.10.1200.10">
    <property type="entry name" value="ACP-like"/>
    <property type="match status" value="1"/>
</dbReference>
<dbReference type="Gene3D" id="3.40.50.1820">
    <property type="entry name" value="alpha/beta hydrolase"/>
    <property type="match status" value="1"/>
</dbReference>
<dbReference type="CDD" id="cd19540">
    <property type="entry name" value="LCL_NRPS-like"/>
    <property type="match status" value="1"/>
</dbReference>
<dbReference type="InterPro" id="IPR045851">
    <property type="entry name" value="AMP-bd_C_sf"/>
</dbReference>
<keyword evidence="3" id="KW-0597">Phosphoprotein</keyword>
<dbReference type="EMBL" id="BONW01000042">
    <property type="protein sequence ID" value="GIG92288.1"/>
    <property type="molecule type" value="Genomic_DNA"/>
</dbReference>
<dbReference type="Proteomes" id="UP000646749">
    <property type="component" value="Unassembled WGS sequence"/>
</dbReference>
<dbReference type="Pfam" id="PF13193">
    <property type="entry name" value="AMP-binding_C"/>
    <property type="match status" value="1"/>
</dbReference>
<dbReference type="Gene3D" id="3.30.559.10">
    <property type="entry name" value="Chloramphenicol acetyltransferase-like domain"/>
    <property type="match status" value="2"/>
</dbReference>
<keyword evidence="2" id="KW-0596">Phosphopantetheine</keyword>
<evidence type="ECO:0000313" key="5">
    <source>
        <dbReference type="EMBL" id="GIG92288.1"/>
    </source>
</evidence>
<dbReference type="SMART" id="SM00823">
    <property type="entry name" value="PKS_PP"/>
    <property type="match status" value="2"/>
</dbReference>
<comment type="cofactor">
    <cofactor evidence="1">
        <name>pantetheine 4'-phosphate</name>
        <dbReference type="ChEBI" id="CHEBI:47942"/>
    </cofactor>
</comment>
<evidence type="ECO:0000256" key="3">
    <source>
        <dbReference type="ARBA" id="ARBA00022553"/>
    </source>
</evidence>
<accession>A0ABQ4EC27</accession>
<dbReference type="PROSITE" id="PS00012">
    <property type="entry name" value="PHOSPHOPANTETHEINE"/>
    <property type="match status" value="1"/>
</dbReference>
<evidence type="ECO:0000256" key="2">
    <source>
        <dbReference type="ARBA" id="ARBA00022450"/>
    </source>
</evidence>
<dbReference type="InterPro" id="IPR020806">
    <property type="entry name" value="PKS_PP-bd"/>
</dbReference>
<dbReference type="Gene3D" id="3.40.50.12780">
    <property type="entry name" value="N-terminal domain of ligase-like"/>
    <property type="match status" value="1"/>
</dbReference>
<dbReference type="InterPro" id="IPR025110">
    <property type="entry name" value="AMP-bd_C"/>
</dbReference>
<dbReference type="Gene3D" id="3.30.559.30">
    <property type="entry name" value="Nonribosomal peptide synthetase, condensation domain"/>
    <property type="match status" value="2"/>
</dbReference>